<gene>
    <name evidence="2" type="ORF">LTR09_010110</name>
</gene>
<name>A0AAJ0DEM6_9PEZI</name>
<dbReference type="AlphaFoldDB" id="A0AAJ0DEM6"/>
<evidence type="ECO:0000256" key="1">
    <source>
        <dbReference type="SAM" id="MobiDB-lite"/>
    </source>
</evidence>
<keyword evidence="3" id="KW-1185">Reference proteome</keyword>
<dbReference type="EMBL" id="JAWDJX010000047">
    <property type="protein sequence ID" value="KAK3048615.1"/>
    <property type="molecule type" value="Genomic_DNA"/>
</dbReference>
<dbReference type="Proteomes" id="UP001271007">
    <property type="component" value="Unassembled WGS sequence"/>
</dbReference>
<feature type="region of interest" description="Disordered" evidence="1">
    <location>
        <begin position="60"/>
        <end position="151"/>
    </location>
</feature>
<feature type="compositionally biased region" description="Basic residues" evidence="1">
    <location>
        <begin position="113"/>
        <end position="123"/>
    </location>
</feature>
<organism evidence="2 3">
    <name type="scientific">Extremus antarcticus</name>
    <dbReference type="NCBI Taxonomy" id="702011"/>
    <lineage>
        <taxon>Eukaryota</taxon>
        <taxon>Fungi</taxon>
        <taxon>Dikarya</taxon>
        <taxon>Ascomycota</taxon>
        <taxon>Pezizomycotina</taxon>
        <taxon>Dothideomycetes</taxon>
        <taxon>Dothideomycetidae</taxon>
        <taxon>Mycosphaerellales</taxon>
        <taxon>Extremaceae</taxon>
        <taxon>Extremus</taxon>
    </lineage>
</organism>
<proteinExistence type="predicted"/>
<evidence type="ECO:0000313" key="3">
    <source>
        <dbReference type="Proteomes" id="UP001271007"/>
    </source>
</evidence>
<protein>
    <submittedName>
        <fullName evidence="2">Uncharacterized protein</fullName>
    </submittedName>
</protein>
<sequence length="151" mass="16156">MADKTEVKDFTQRELEIMGKAWSCMTSEPQVDYIKLAAACDMGNPRSASNAWATIKKKMWAKAGIEPPKSTKGKKTADGDDAESGAAATPVKTPRKRAKKAEGEEGAEGSPTKKVRTPAKKGKKSEAAVEEDGEEGASQVKKEAVEEEEGL</sequence>
<comment type="caution">
    <text evidence="2">The sequence shown here is derived from an EMBL/GenBank/DDBJ whole genome shotgun (WGS) entry which is preliminary data.</text>
</comment>
<evidence type="ECO:0000313" key="2">
    <source>
        <dbReference type="EMBL" id="KAK3048615.1"/>
    </source>
</evidence>
<accession>A0AAJ0DEM6</accession>
<reference evidence="2" key="1">
    <citation type="submission" date="2023-04" db="EMBL/GenBank/DDBJ databases">
        <title>Black Yeasts Isolated from many extreme environments.</title>
        <authorList>
            <person name="Coleine C."/>
            <person name="Stajich J.E."/>
            <person name="Selbmann L."/>
        </authorList>
    </citation>
    <scope>NUCLEOTIDE SEQUENCE</scope>
    <source>
        <strain evidence="2">CCFEE 5312</strain>
    </source>
</reference>